<feature type="non-terminal residue" evidence="1">
    <location>
        <position position="1"/>
    </location>
</feature>
<name>A0A382SX94_9ZZZZ</name>
<dbReference type="AlphaFoldDB" id="A0A382SX94"/>
<organism evidence="1">
    <name type="scientific">marine metagenome</name>
    <dbReference type="NCBI Taxonomy" id="408172"/>
    <lineage>
        <taxon>unclassified sequences</taxon>
        <taxon>metagenomes</taxon>
        <taxon>ecological metagenomes</taxon>
    </lineage>
</organism>
<dbReference type="PANTHER" id="PTHR12149:SF8">
    <property type="entry name" value="PROTEIN-RIBULOSAMINE 3-KINASE"/>
    <property type="match status" value="1"/>
</dbReference>
<protein>
    <recommendedName>
        <fullName evidence="2">Fructosamine kinase family protein</fullName>
    </recommendedName>
</protein>
<reference evidence="1" key="1">
    <citation type="submission" date="2018-05" db="EMBL/GenBank/DDBJ databases">
        <authorList>
            <person name="Lanie J.A."/>
            <person name="Ng W.-L."/>
            <person name="Kazmierczak K.M."/>
            <person name="Andrzejewski T.M."/>
            <person name="Davidsen T.M."/>
            <person name="Wayne K.J."/>
            <person name="Tettelin H."/>
            <person name="Glass J.I."/>
            <person name="Rusch D."/>
            <person name="Podicherti R."/>
            <person name="Tsui H.-C.T."/>
            <person name="Winkler M.E."/>
        </authorList>
    </citation>
    <scope>NUCLEOTIDE SEQUENCE</scope>
</reference>
<dbReference type="Pfam" id="PF03881">
    <property type="entry name" value="Fructosamin_kin"/>
    <property type="match status" value="1"/>
</dbReference>
<dbReference type="InterPro" id="IPR016477">
    <property type="entry name" value="Fructo-/Ketosamine-3-kinase"/>
</dbReference>
<gene>
    <name evidence="1" type="ORF">METZ01_LOCUS367434</name>
</gene>
<dbReference type="PANTHER" id="PTHR12149">
    <property type="entry name" value="FRUCTOSAMINE 3 KINASE-RELATED PROTEIN"/>
    <property type="match status" value="1"/>
</dbReference>
<dbReference type="EMBL" id="UINC01132330">
    <property type="protein sequence ID" value="SVD14580.1"/>
    <property type="molecule type" value="Genomic_DNA"/>
</dbReference>
<dbReference type="Gene3D" id="3.90.1200.10">
    <property type="match status" value="1"/>
</dbReference>
<dbReference type="SUPFAM" id="SSF56112">
    <property type="entry name" value="Protein kinase-like (PK-like)"/>
    <property type="match status" value="1"/>
</dbReference>
<accession>A0A382SX94</accession>
<proteinExistence type="predicted"/>
<evidence type="ECO:0000313" key="1">
    <source>
        <dbReference type="EMBL" id="SVD14580.1"/>
    </source>
</evidence>
<evidence type="ECO:0008006" key="2">
    <source>
        <dbReference type="Google" id="ProtNLM"/>
    </source>
</evidence>
<sequence length="86" mass="9387">HTDDNGSPCIIDPAAYGGHREIDLAMLKLFGTPSERFERAYNEMLPLAAGASDRLPLYQVYPLLVHANLFGGHYVGAAEQALAHYS</sequence>
<dbReference type="InterPro" id="IPR011009">
    <property type="entry name" value="Kinase-like_dom_sf"/>
</dbReference>